<dbReference type="Ensembl" id="ENSCSET00000012271.1">
    <property type="protein sequence ID" value="ENSCSEP00000012128.1"/>
    <property type="gene ID" value="ENSCSEG00000007818.1"/>
</dbReference>
<evidence type="ECO:0000313" key="1">
    <source>
        <dbReference type="Ensembl" id="ENSCSEP00000012128.1"/>
    </source>
</evidence>
<dbReference type="Proteomes" id="UP000265120">
    <property type="component" value="Chromosome 11"/>
</dbReference>
<reference evidence="1" key="3">
    <citation type="submission" date="2025-09" db="UniProtKB">
        <authorList>
            <consortium name="Ensembl"/>
        </authorList>
    </citation>
    <scope>IDENTIFICATION</scope>
</reference>
<sequence>WQKTHTVYHLFSQTLFPSAVECLHAYSCLERLLTALRKLAGNRLQTRFTCQIHAC</sequence>
<dbReference type="InParanoid" id="A0A3P8V9W7"/>
<accession>A0A3P8V9W7</accession>
<proteinExistence type="predicted"/>
<reference evidence="1 2" key="1">
    <citation type="journal article" date="2014" name="Nat. Genet.">
        <title>Whole-genome sequence of a flatfish provides insights into ZW sex chromosome evolution and adaptation to a benthic lifestyle.</title>
        <authorList>
            <person name="Chen S."/>
            <person name="Zhang G."/>
            <person name="Shao C."/>
            <person name="Huang Q."/>
            <person name="Liu G."/>
            <person name="Zhang P."/>
            <person name="Song W."/>
            <person name="An N."/>
            <person name="Chalopin D."/>
            <person name="Volff J.N."/>
            <person name="Hong Y."/>
            <person name="Li Q."/>
            <person name="Sha Z."/>
            <person name="Zhou H."/>
            <person name="Xie M."/>
            <person name="Yu Q."/>
            <person name="Liu Y."/>
            <person name="Xiang H."/>
            <person name="Wang N."/>
            <person name="Wu K."/>
            <person name="Yang C."/>
            <person name="Zhou Q."/>
            <person name="Liao X."/>
            <person name="Yang L."/>
            <person name="Hu Q."/>
            <person name="Zhang J."/>
            <person name="Meng L."/>
            <person name="Jin L."/>
            <person name="Tian Y."/>
            <person name="Lian J."/>
            <person name="Yang J."/>
            <person name="Miao G."/>
            <person name="Liu S."/>
            <person name="Liang Z."/>
            <person name="Yan F."/>
            <person name="Li Y."/>
            <person name="Sun B."/>
            <person name="Zhang H."/>
            <person name="Zhang J."/>
            <person name="Zhu Y."/>
            <person name="Du M."/>
            <person name="Zhao Y."/>
            <person name="Schartl M."/>
            <person name="Tang Q."/>
            <person name="Wang J."/>
        </authorList>
    </citation>
    <scope>NUCLEOTIDE SEQUENCE</scope>
</reference>
<protein>
    <submittedName>
        <fullName evidence="1">Uncharacterized protein</fullName>
    </submittedName>
</protein>
<name>A0A3P8V9W7_CYNSE</name>
<organism evidence="1 2">
    <name type="scientific">Cynoglossus semilaevis</name>
    <name type="common">Tongue sole</name>
    <dbReference type="NCBI Taxonomy" id="244447"/>
    <lineage>
        <taxon>Eukaryota</taxon>
        <taxon>Metazoa</taxon>
        <taxon>Chordata</taxon>
        <taxon>Craniata</taxon>
        <taxon>Vertebrata</taxon>
        <taxon>Euteleostomi</taxon>
        <taxon>Actinopterygii</taxon>
        <taxon>Neopterygii</taxon>
        <taxon>Teleostei</taxon>
        <taxon>Neoteleostei</taxon>
        <taxon>Acanthomorphata</taxon>
        <taxon>Carangaria</taxon>
        <taxon>Pleuronectiformes</taxon>
        <taxon>Pleuronectoidei</taxon>
        <taxon>Cynoglossidae</taxon>
        <taxon>Cynoglossinae</taxon>
        <taxon>Cynoglossus</taxon>
    </lineage>
</organism>
<dbReference type="AlphaFoldDB" id="A0A3P8V9W7"/>
<evidence type="ECO:0000313" key="2">
    <source>
        <dbReference type="Proteomes" id="UP000265120"/>
    </source>
</evidence>
<reference evidence="1" key="2">
    <citation type="submission" date="2025-08" db="UniProtKB">
        <authorList>
            <consortium name="Ensembl"/>
        </authorList>
    </citation>
    <scope>IDENTIFICATION</scope>
</reference>
<keyword evidence="2" id="KW-1185">Reference proteome</keyword>